<dbReference type="GO" id="GO:0008643">
    <property type="term" value="P:carbohydrate transport"/>
    <property type="evidence" value="ECO:0007669"/>
    <property type="project" value="InterPro"/>
</dbReference>
<dbReference type="GO" id="GO:0005886">
    <property type="term" value="C:plasma membrane"/>
    <property type="evidence" value="ECO:0007669"/>
    <property type="project" value="TreeGrafter"/>
</dbReference>
<feature type="transmembrane region" description="Helical" evidence="1">
    <location>
        <begin position="190"/>
        <end position="211"/>
    </location>
</feature>
<proteinExistence type="predicted"/>
<gene>
    <name evidence="2" type="primary">yicJ_3</name>
    <name evidence="2" type="ORF">RTSSTS7063_02918</name>
</gene>
<evidence type="ECO:0000313" key="3">
    <source>
        <dbReference type="Proteomes" id="UP000363661"/>
    </source>
</evidence>
<dbReference type="Pfam" id="PF13347">
    <property type="entry name" value="MFS_2"/>
    <property type="match status" value="1"/>
</dbReference>
<dbReference type="SUPFAM" id="SSF103473">
    <property type="entry name" value="MFS general substrate transporter"/>
    <property type="match status" value="1"/>
</dbReference>
<evidence type="ECO:0000313" key="2">
    <source>
        <dbReference type="EMBL" id="VUW91744.1"/>
    </source>
</evidence>
<feature type="transmembrane region" description="Helical" evidence="1">
    <location>
        <begin position="119"/>
        <end position="142"/>
    </location>
</feature>
<feature type="transmembrane region" description="Helical" evidence="1">
    <location>
        <begin position="283"/>
        <end position="302"/>
    </location>
</feature>
<dbReference type="PANTHER" id="PTHR11328:SF24">
    <property type="entry name" value="MAJOR FACILITATOR SUPERFAMILY (MFS) PROFILE DOMAIN-CONTAINING PROTEIN"/>
    <property type="match status" value="1"/>
</dbReference>
<dbReference type="InterPro" id="IPR036259">
    <property type="entry name" value="MFS_trans_sf"/>
</dbReference>
<dbReference type="Gene3D" id="1.20.1250.20">
    <property type="entry name" value="MFS general substrate transporter like domains"/>
    <property type="match status" value="2"/>
</dbReference>
<evidence type="ECO:0000256" key="1">
    <source>
        <dbReference type="SAM" id="Phobius"/>
    </source>
</evidence>
<feature type="transmembrane region" description="Helical" evidence="1">
    <location>
        <begin position="163"/>
        <end position="184"/>
    </location>
</feature>
<feature type="transmembrane region" description="Helical" evidence="1">
    <location>
        <begin position="386"/>
        <end position="406"/>
    </location>
</feature>
<dbReference type="GO" id="GO:0006814">
    <property type="term" value="P:sodium ion transport"/>
    <property type="evidence" value="ECO:0007669"/>
    <property type="project" value="InterPro"/>
</dbReference>
<feature type="transmembrane region" description="Helical" evidence="1">
    <location>
        <begin position="248"/>
        <end position="271"/>
    </location>
</feature>
<keyword evidence="1" id="KW-1133">Transmembrane helix</keyword>
<organism evidence="2 3">
    <name type="scientific">[Ruminococcus] torques</name>
    <dbReference type="NCBI Taxonomy" id="33039"/>
    <lineage>
        <taxon>Bacteria</taxon>
        <taxon>Bacillati</taxon>
        <taxon>Bacillota</taxon>
        <taxon>Clostridia</taxon>
        <taxon>Lachnospirales</taxon>
        <taxon>Lachnospiraceae</taxon>
        <taxon>Mediterraneibacter</taxon>
    </lineage>
</organism>
<keyword evidence="1" id="KW-0472">Membrane</keyword>
<accession>A0A564S9E7</accession>
<dbReference type="CDD" id="cd17332">
    <property type="entry name" value="MFS_MelB_like"/>
    <property type="match status" value="1"/>
</dbReference>
<dbReference type="NCBIfam" id="TIGR00792">
    <property type="entry name" value="gph"/>
    <property type="match status" value="1"/>
</dbReference>
<dbReference type="EMBL" id="CABHNA010000004">
    <property type="protein sequence ID" value="VUW91744.1"/>
    <property type="molecule type" value="Genomic_DNA"/>
</dbReference>
<feature type="transmembrane region" description="Helical" evidence="1">
    <location>
        <begin position="50"/>
        <end position="71"/>
    </location>
</feature>
<dbReference type="PANTHER" id="PTHR11328">
    <property type="entry name" value="MAJOR FACILITATOR SUPERFAMILY DOMAIN-CONTAINING PROTEIN"/>
    <property type="match status" value="1"/>
</dbReference>
<feature type="transmembrane region" description="Helical" evidence="1">
    <location>
        <begin position="92"/>
        <end position="113"/>
    </location>
</feature>
<name>A0A564S9E7_9FIRM</name>
<dbReference type="InterPro" id="IPR039672">
    <property type="entry name" value="MFS_2"/>
</dbReference>
<sequence length="466" mass="50317">MSKKPLGKDKFGVQKVMRVKDYFGDATGQFALNAMSTLVGQLTYFYTDKVGMAAGAIATMFIVCKIIDAFTDLIMGNIIDHTKPGKEKYRPWLLKAGIPAGIVMVLMFTVPKIGDMGQIIYVTITNILLTAVLYTAMAIPYNSLMTVRTNSQEERGIMGTWRAATGYVAGMIFAICMIPITNALGGNQNAWIKFGFIMGIIVILAALICYATSRETATEAGAVVEVKEEDEEVIPFKEALGKLFHNKYWVIVLVVNLLSCIIYGLAAGAGVYYCKWIFGNDNLVGVLGGIGMIPTLLGFILVGPMIKKLGVVKTLLVSFAMGAGANILLLFTKDIFICYALFGSITTFATIPMMCLVGVMTAMSIDYNEYKYGVRMVAISNSASSFGGKVGSGLGTSIIGWFLAAVGYDAAQTVAPAATKMAIYGFAIVTPLVIFVIMFILVSKFDLEKTLPAMKEEIAKRKAQNA</sequence>
<keyword evidence="1" id="KW-0812">Transmembrane</keyword>
<feature type="transmembrane region" description="Helical" evidence="1">
    <location>
        <begin position="421"/>
        <end position="442"/>
    </location>
</feature>
<reference evidence="2 3" key="1">
    <citation type="submission" date="2019-07" db="EMBL/GenBank/DDBJ databases">
        <authorList>
            <person name="Hibberd C M."/>
            <person name="Gehrig L. J."/>
            <person name="Chang H.-W."/>
            <person name="Venkatesh S."/>
        </authorList>
    </citation>
    <scope>NUCLEOTIDE SEQUENCE [LARGE SCALE GENOMIC DNA]</scope>
    <source>
        <strain evidence="2">Ruminococcus_torques_SSTS_Bg7063</strain>
    </source>
</reference>
<dbReference type="AlphaFoldDB" id="A0A564S9E7"/>
<dbReference type="Proteomes" id="UP000363661">
    <property type="component" value="Unassembled WGS sequence"/>
</dbReference>
<feature type="transmembrane region" description="Helical" evidence="1">
    <location>
        <begin position="314"/>
        <end position="331"/>
    </location>
</feature>
<feature type="transmembrane region" description="Helical" evidence="1">
    <location>
        <begin position="337"/>
        <end position="365"/>
    </location>
</feature>
<feature type="transmembrane region" description="Helical" evidence="1">
    <location>
        <begin position="21"/>
        <end position="44"/>
    </location>
</feature>
<keyword evidence="3" id="KW-1185">Reference proteome</keyword>
<dbReference type="GO" id="GO:0015293">
    <property type="term" value="F:symporter activity"/>
    <property type="evidence" value="ECO:0007669"/>
    <property type="project" value="InterPro"/>
</dbReference>
<protein>
    <submittedName>
        <fullName evidence="2">Inner membrane symporter YicJ</fullName>
    </submittedName>
</protein>
<dbReference type="InterPro" id="IPR001927">
    <property type="entry name" value="Na/Gal_symport"/>
</dbReference>
<dbReference type="RefSeq" id="WP_144366180.1">
    <property type="nucleotide sequence ID" value="NZ_CABHNA010000004.1"/>
</dbReference>